<name>A0AAV3U202_9ALTE</name>
<evidence type="ECO:0000313" key="1">
    <source>
        <dbReference type="EMBL" id="GAA4942420.1"/>
    </source>
</evidence>
<accession>A0AAV3U202</accession>
<dbReference type="AlphaFoldDB" id="A0AAV3U202"/>
<protein>
    <submittedName>
        <fullName evidence="1">Uncharacterized protein</fullName>
    </submittedName>
</protein>
<comment type="caution">
    <text evidence="1">The sequence shown here is derived from an EMBL/GenBank/DDBJ whole genome shotgun (WGS) entry which is preliminary data.</text>
</comment>
<dbReference type="EMBL" id="BAABLX010000016">
    <property type="protein sequence ID" value="GAA4942420.1"/>
    <property type="molecule type" value="Genomic_DNA"/>
</dbReference>
<dbReference type="Proteomes" id="UP001409585">
    <property type="component" value="Unassembled WGS sequence"/>
</dbReference>
<keyword evidence="2" id="KW-1185">Reference proteome</keyword>
<evidence type="ECO:0000313" key="2">
    <source>
        <dbReference type="Proteomes" id="UP001409585"/>
    </source>
</evidence>
<organism evidence="1 2">
    <name type="scientific">Halioxenophilus aromaticivorans</name>
    <dbReference type="NCBI Taxonomy" id="1306992"/>
    <lineage>
        <taxon>Bacteria</taxon>
        <taxon>Pseudomonadati</taxon>
        <taxon>Pseudomonadota</taxon>
        <taxon>Gammaproteobacteria</taxon>
        <taxon>Alteromonadales</taxon>
        <taxon>Alteromonadaceae</taxon>
        <taxon>Halioxenophilus</taxon>
    </lineage>
</organism>
<sequence>MDCKKTIYSANDHIDGKLAINQKNFHSGYINDATYRQSADALAKIKKAMSIQECDSASGPAQLFYQCVTSNVNRLTECSRKHQYGH</sequence>
<proteinExistence type="predicted"/>
<reference evidence="2" key="1">
    <citation type="journal article" date="2019" name="Int. J. Syst. Evol. Microbiol.">
        <title>The Global Catalogue of Microorganisms (GCM) 10K type strain sequencing project: providing services to taxonomists for standard genome sequencing and annotation.</title>
        <authorList>
            <consortium name="The Broad Institute Genomics Platform"/>
            <consortium name="The Broad Institute Genome Sequencing Center for Infectious Disease"/>
            <person name="Wu L."/>
            <person name="Ma J."/>
        </authorList>
    </citation>
    <scope>NUCLEOTIDE SEQUENCE [LARGE SCALE GENOMIC DNA]</scope>
    <source>
        <strain evidence="2">JCM 19134</strain>
    </source>
</reference>
<gene>
    <name evidence="1" type="ORF">GCM10025791_21150</name>
</gene>